<dbReference type="EMBL" id="JADNYM010000010">
    <property type="protein sequence ID" value="MBG0739665.1"/>
    <property type="molecule type" value="Genomic_DNA"/>
</dbReference>
<evidence type="ECO:0000313" key="2">
    <source>
        <dbReference type="Proteomes" id="UP000655366"/>
    </source>
</evidence>
<sequence length="83" mass="8886">MTRGAAVVWETTYHQVITGERPVLDCVRGTALGPILGALGEGDAAEFEEKYTAPLAAAYPRTVHGTVFPFRRIFAVAQKLPAG</sequence>
<dbReference type="Gene3D" id="1.10.150.290">
    <property type="entry name" value="S-adenosyl-L-methionine-dependent methyltransferases"/>
    <property type="match status" value="1"/>
</dbReference>
<dbReference type="InterPro" id="IPR023149">
    <property type="entry name" value="Trans_acon_MeTrfase_C"/>
</dbReference>
<reference evidence="1 2" key="1">
    <citation type="submission" date="2020-11" db="EMBL/GenBank/DDBJ databases">
        <title>Arthrobacter antarcticus sp. nov., isolated from Antarctic Soil.</title>
        <authorList>
            <person name="Li J."/>
        </authorList>
    </citation>
    <scope>NUCLEOTIDE SEQUENCE [LARGE SCALE GENOMIC DNA]</scope>
    <source>
        <strain evidence="1 2">Z1-20</strain>
    </source>
</reference>
<gene>
    <name evidence="1" type="ORF">IV500_09730</name>
</gene>
<protein>
    <recommendedName>
        <fullName evidence="3">Trans-aconitate 2-methyltransferase</fullName>
    </recommendedName>
</protein>
<organism evidence="1 2">
    <name type="scientific">Arthrobacter terrae</name>
    <dbReference type="NCBI Taxonomy" id="2935737"/>
    <lineage>
        <taxon>Bacteria</taxon>
        <taxon>Bacillati</taxon>
        <taxon>Actinomycetota</taxon>
        <taxon>Actinomycetes</taxon>
        <taxon>Micrococcales</taxon>
        <taxon>Micrococcaceae</taxon>
        <taxon>Arthrobacter</taxon>
    </lineage>
</organism>
<dbReference type="RefSeq" id="WP_196396600.1">
    <property type="nucleotide sequence ID" value="NZ_JADNYM010000010.1"/>
</dbReference>
<name>A0A931CNC4_9MICC</name>
<evidence type="ECO:0008006" key="3">
    <source>
        <dbReference type="Google" id="ProtNLM"/>
    </source>
</evidence>
<dbReference type="AlphaFoldDB" id="A0A931CNC4"/>
<dbReference type="Proteomes" id="UP000655366">
    <property type="component" value="Unassembled WGS sequence"/>
</dbReference>
<dbReference type="GO" id="GO:0030798">
    <property type="term" value="F:trans-aconitate 2-methyltransferase activity"/>
    <property type="evidence" value="ECO:0007669"/>
    <property type="project" value="InterPro"/>
</dbReference>
<comment type="caution">
    <text evidence="1">The sequence shown here is derived from an EMBL/GenBank/DDBJ whole genome shotgun (WGS) entry which is preliminary data.</text>
</comment>
<accession>A0A931CNC4</accession>
<evidence type="ECO:0000313" key="1">
    <source>
        <dbReference type="EMBL" id="MBG0739665.1"/>
    </source>
</evidence>
<keyword evidence="2" id="KW-1185">Reference proteome</keyword>
<proteinExistence type="predicted"/>